<keyword evidence="1" id="KW-0472">Membrane</keyword>
<feature type="non-terminal residue" evidence="2">
    <location>
        <position position="1"/>
    </location>
</feature>
<keyword evidence="1" id="KW-1133">Transmembrane helix</keyword>
<organism evidence="2">
    <name type="scientific">marine sediment metagenome</name>
    <dbReference type="NCBI Taxonomy" id="412755"/>
    <lineage>
        <taxon>unclassified sequences</taxon>
        <taxon>metagenomes</taxon>
        <taxon>ecological metagenomes</taxon>
    </lineage>
</organism>
<comment type="caution">
    <text evidence="2">The sequence shown here is derived from an EMBL/GenBank/DDBJ whole genome shotgun (WGS) entry which is preliminary data.</text>
</comment>
<name>X0X146_9ZZZZ</name>
<accession>X0X146</accession>
<proteinExistence type="predicted"/>
<reference evidence="2" key="1">
    <citation type="journal article" date="2014" name="Front. Microbiol.">
        <title>High frequency of phylogenetically diverse reductive dehalogenase-homologous genes in deep subseafloor sedimentary metagenomes.</title>
        <authorList>
            <person name="Kawai M."/>
            <person name="Futagami T."/>
            <person name="Toyoda A."/>
            <person name="Takaki Y."/>
            <person name="Nishi S."/>
            <person name="Hori S."/>
            <person name="Arai W."/>
            <person name="Tsubouchi T."/>
            <person name="Morono Y."/>
            <person name="Uchiyama I."/>
            <person name="Ito T."/>
            <person name="Fujiyama A."/>
            <person name="Inagaki F."/>
            <person name="Takami H."/>
        </authorList>
    </citation>
    <scope>NUCLEOTIDE SEQUENCE</scope>
    <source>
        <strain evidence="2">Expedition CK06-06</strain>
    </source>
</reference>
<feature type="transmembrane region" description="Helical" evidence="1">
    <location>
        <begin position="154"/>
        <end position="172"/>
    </location>
</feature>
<dbReference type="EMBL" id="BARS01043184">
    <property type="protein sequence ID" value="GAG36909.1"/>
    <property type="molecule type" value="Genomic_DNA"/>
</dbReference>
<evidence type="ECO:0000256" key="1">
    <source>
        <dbReference type="SAM" id="Phobius"/>
    </source>
</evidence>
<protein>
    <recommendedName>
        <fullName evidence="3">Bacterial Ig-like domain-containing protein</fullName>
    </recommendedName>
</protein>
<dbReference type="AlphaFoldDB" id="X0X146"/>
<gene>
    <name evidence="2" type="ORF">S01H1_65415</name>
</gene>
<evidence type="ECO:0008006" key="3">
    <source>
        <dbReference type="Google" id="ProtNLM"/>
    </source>
</evidence>
<sequence>RVAAVDKAGNSASDDSNADFTIDSTNPTVSITDIPDFVNTLDLISGTASDTAPGELEKVQVQINNTTDSKYWDGSSWVGGATWLDVLGTTSWVYVMPTLTNGKAYTVKAKSIDKGENESVEASDTFTVEEKEDDGGLFDCVCDSSEARASTTELLIGWGAVGVCWGSGYLLVRRVGRRRRE</sequence>
<keyword evidence="1" id="KW-0812">Transmembrane</keyword>
<evidence type="ECO:0000313" key="2">
    <source>
        <dbReference type="EMBL" id="GAG36909.1"/>
    </source>
</evidence>